<evidence type="ECO:0000256" key="1">
    <source>
        <dbReference type="ARBA" id="ARBA00022723"/>
    </source>
</evidence>
<evidence type="ECO:0000256" key="2">
    <source>
        <dbReference type="ARBA" id="ARBA00022801"/>
    </source>
</evidence>
<keyword evidence="1" id="KW-0479">Metal-binding</keyword>
<dbReference type="Ensembl" id="ENSPKIT00000032574.1">
    <property type="protein sequence ID" value="ENSPKIP00000008493.1"/>
    <property type="gene ID" value="ENSPKIG00000023962.1"/>
</dbReference>
<organism evidence="7 8">
    <name type="scientific">Paramormyrops kingsleyae</name>
    <dbReference type="NCBI Taxonomy" id="1676925"/>
    <lineage>
        <taxon>Eukaryota</taxon>
        <taxon>Metazoa</taxon>
        <taxon>Chordata</taxon>
        <taxon>Craniata</taxon>
        <taxon>Vertebrata</taxon>
        <taxon>Euteleostomi</taxon>
        <taxon>Actinopterygii</taxon>
        <taxon>Neopterygii</taxon>
        <taxon>Teleostei</taxon>
        <taxon>Osteoglossocephala</taxon>
        <taxon>Osteoglossomorpha</taxon>
        <taxon>Osteoglossiformes</taxon>
        <taxon>Mormyridae</taxon>
        <taxon>Paramormyrops</taxon>
    </lineage>
</organism>
<keyword evidence="2 4" id="KW-0378">Hydrolase</keyword>
<dbReference type="InterPro" id="IPR000222">
    <property type="entry name" value="PP2C_BS"/>
</dbReference>
<evidence type="ECO:0000313" key="8">
    <source>
        <dbReference type="Proteomes" id="UP000261540"/>
    </source>
</evidence>
<dbReference type="SMART" id="SM00332">
    <property type="entry name" value="PP2Cc"/>
    <property type="match status" value="1"/>
</dbReference>
<comment type="similarity">
    <text evidence="4">Belongs to the PP2C family.</text>
</comment>
<dbReference type="InterPro" id="IPR015655">
    <property type="entry name" value="PP2C"/>
</dbReference>
<dbReference type="SUPFAM" id="SSF81606">
    <property type="entry name" value="PP2C-like"/>
    <property type="match status" value="1"/>
</dbReference>
<reference evidence="7" key="1">
    <citation type="submission" date="2025-08" db="UniProtKB">
        <authorList>
            <consortium name="Ensembl"/>
        </authorList>
    </citation>
    <scope>IDENTIFICATION</scope>
</reference>
<dbReference type="Gene3D" id="3.60.40.10">
    <property type="entry name" value="PPM-type phosphatase domain"/>
    <property type="match status" value="1"/>
</dbReference>
<dbReference type="PANTHER" id="PTHR47992">
    <property type="entry name" value="PROTEIN PHOSPHATASE"/>
    <property type="match status" value="1"/>
</dbReference>
<evidence type="ECO:0000256" key="3">
    <source>
        <dbReference type="ARBA" id="ARBA00022912"/>
    </source>
</evidence>
<evidence type="ECO:0000259" key="6">
    <source>
        <dbReference type="PROSITE" id="PS51746"/>
    </source>
</evidence>
<sequence length="490" mass="54110">METVRKTQNAFSHQGGREYMEDVTQVLVERELGGPDRLILPSAVPGSAAAETETESRQQDAAQGGSYDRGFAGVFAVFDGHGGAEAAHFARDSLWDHIKKQRGFWSRDNEEVSAAIRKGFIACHHAMWKELPKWPKSPLGLSSTSGTTASMVLIRDSRLYVAHVGDSAVVLGVRDHPSQRTLRAEEITQDHKPDAPSERQRIEGMGGSVMMKSGVSRVVWKRPRRTHSGPVRRGVAMDHIPFLSVARALGDLWSYDFYRGEFLVSPEPDVKVMTLDPRQHRYIILGSDGLWDVVPPQDAVTLCQAHDEALVSSSAPFAVATAHRLVSHALLRWRRQGLHADNTSAIVIVLLQPSEAQRPLHRDEELLTLANLPERTLSPPLTPLPPKVIPGVIGTCSILARQQHISTCRWRYALWAQPAAMEILRGQYQQNGAAFPSSLSAWAVFPCSVDSENPMGGRSYSKVVVRSPPMGVLLSQKCSEGRTKNDWLPL</sequence>
<reference evidence="7" key="2">
    <citation type="submission" date="2025-09" db="UniProtKB">
        <authorList>
            <consortium name="Ensembl"/>
        </authorList>
    </citation>
    <scope>IDENTIFICATION</scope>
</reference>
<proteinExistence type="inferred from homology"/>
<dbReference type="InterPro" id="IPR001932">
    <property type="entry name" value="PPM-type_phosphatase-like_dom"/>
</dbReference>
<feature type="domain" description="PPM-type phosphatase" evidence="6">
    <location>
        <begin position="7"/>
        <end position="350"/>
    </location>
</feature>
<dbReference type="CDD" id="cd00143">
    <property type="entry name" value="PP2Cc"/>
    <property type="match status" value="1"/>
</dbReference>
<name>A0A3B3QQR3_9TELE</name>
<dbReference type="AlphaFoldDB" id="A0A3B3QQR3"/>
<dbReference type="InterPro" id="IPR036457">
    <property type="entry name" value="PPM-type-like_dom_sf"/>
</dbReference>
<evidence type="ECO:0000256" key="5">
    <source>
        <dbReference type="SAM" id="MobiDB-lite"/>
    </source>
</evidence>
<dbReference type="Pfam" id="PF00481">
    <property type="entry name" value="PP2C"/>
    <property type="match status" value="1"/>
</dbReference>
<dbReference type="Proteomes" id="UP000261540">
    <property type="component" value="Unplaced"/>
</dbReference>
<dbReference type="GO" id="GO:0004722">
    <property type="term" value="F:protein serine/threonine phosphatase activity"/>
    <property type="evidence" value="ECO:0007669"/>
    <property type="project" value="InterPro"/>
</dbReference>
<dbReference type="GeneTree" id="ENSGT00940000155672"/>
<keyword evidence="3 4" id="KW-0904">Protein phosphatase</keyword>
<dbReference type="PROSITE" id="PS01032">
    <property type="entry name" value="PPM_1"/>
    <property type="match status" value="1"/>
</dbReference>
<dbReference type="GO" id="GO:0046872">
    <property type="term" value="F:metal ion binding"/>
    <property type="evidence" value="ECO:0007669"/>
    <property type="project" value="UniProtKB-KW"/>
</dbReference>
<dbReference type="PROSITE" id="PS51746">
    <property type="entry name" value="PPM_2"/>
    <property type="match status" value="1"/>
</dbReference>
<accession>A0A3B3QQR3</accession>
<evidence type="ECO:0000313" key="7">
    <source>
        <dbReference type="Ensembl" id="ENSPKIP00000008493.1"/>
    </source>
</evidence>
<keyword evidence="8" id="KW-1185">Reference proteome</keyword>
<evidence type="ECO:0000256" key="4">
    <source>
        <dbReference type="RuleBase" id="RU003465"/>
    </source>
</evidence>
<dbReference type="STRING" id="1676925.ENSPKIP00000008493"/>
<feature type="region of interest" description="Disordered" evidence="5">
    <location>
        <begin position="42"/>
        <end position="64"/>
    </location>
</feature>
<protein>
    <submittedName>
        <fullName evidence="7">Protein phosphatase, Mg2+/Mn2+ dependent, 1Db</fullName>
    </submittedName>
</protein>